<dbReference type="SMART" id="SM00239">
    <property type="entry name" value="C2"/>
    <property type="match status" value="1"/>
</dbReference>
<feature type="domain" description="WW" evidence="4">
    <location>
        <begin position="194"/>
        <end position="227"/>
    </location>
</feature>
<evidence type="ECO:0000313" key="5">
    <source>
        <dbReference type="EMBL" id="KAK7043666.1"/>
    </source>
</evidence>
<evidence type="ECO:0000259" key="4">
    <source>
        <dbReference type="PROSITE" id="PS50020"/>
    </source>
</evidence>
<dbReference type="InterPro" id="IPR035892">
    <property type="entry name" value="C2_domain_sf"/>
</dbReference>
<sequence>MITASQTLLSKRIRITVVAADGLSKRDVFRLPDPFVVINVDAEQTYTTSVVKKTLSPYWNESFDISVKDSSVVSVQIFDHRKFKRKDQGFLGIVDIRVSGVLDLELGGHGVLCRLVFLFSPLNPPSEVLTLDLKKSNDNLVVQGQLIIYFSTNVSQPIINPGPSQLSTLNATTIVSLNTETPVLHANPDINERDPLPSGWERRVDPLGRTYYVDHNTRCTTWDHPFSRILQDMNGVATSLTVLGQLEAILHDKNEYQNLVSQRGTLAQSLLDLLQTASIYISIPSEPSSLSLGIVFSRNISLAPIICFESAVEAISAVKPLSPVLDNWERQAA</sequence>
<dbReference type="InterPro" id="IPR000008">
    <property type="entry name" value="C2_dom"/>
</dbReference>
<dbReference type="SMART" id="SM00456">
    <property type="entry name" value="WW"/>
    <property type="match status" value="1"/>
</dbReference>
<dbReference type="PANTHER" id="PTHR45911:SF4">
    <property type="entry name" value="MULTIPLE C2 AND TRANSMEMBRANE DOMAIN-CONTAINING PROTEIN"/>
    <property type="match status" value="1"/>
</dbReference>
<dbReference type="Proteomes" id="UP001383192">
    <property type="component" value="Unassembled WGS sequence"/>
</dbReference>
<dbReference type="InterPro" id="IPR001202">
    <property type="entry name" value="WW_dom"/>
</dbReference>
<keyword evidence="6" id="KW-1185">Reference proteome</keyword>
<dbReference type="GO" id="GO:0005509">
    <property type="term" value="F:calcium ion binding"/>
    <property type="evidence" value="ECO:0007669"/>
    <property type="project" value="TreeGrafter"/>
</dbReference>
<dbReference type="SUPFAM" id="SSF51045">
    <property type="entry name" value="WW domain"/>
    <property type="match status" value="1"/>
</dbReference>
<dbReference type="EMBL" id="JAYKXP010000028">
    <property type="protein sequence ID" value="KAK7043666.1"/>
    <property type="molecule type" value="Genomic_DNA"/>
</dbReference>
<protein>
    <recommendedName>
        <fullName evidence="7">HECT-type E3 ubiquitin transferase</fullName>
    </recommendedName>
</protein>
<dbReference type="PROSITE" id="PS01159">
    <property type="entry name" value="WW_DOMAIN_1"/>
    <property type="match status" value="1"/>
</dbReference>
<comment type="caution">
    <text evidence="5">The sequence shown here is derived from an EMBL/GenBank/DDBJ whole genome shotgun (WGS) entry which is preliminary data.</text>
</comment>
<dbReference type="SUPFAM" id="SSF49562">
    <property type="entry name" value="C2 domain (Calcium/lipid-binding domain, CaLB)"/>
    <property type="match status" value="1"/>
</dbReference>
<dbReference type="Gene3D" id="2.60.40.150">
    <property type="entry name" value="C2 domain"/>
    <property type="match status" value="1"/>
</dbReference>
<gene>
    <name evidence="5" type="ORF">VNI00_008277</name>
</gene>
<evidence type="ECO:0008006" key="7">
    <source>
        <dbReference type="Google" id="ProtNLM"/>
    </source>
</evidence>
<evidence type="ECO:0000256" key="1">
    <source>
        <dbReference type="ARBA" id="ARBA00022723"/>
    </source>
</evidence>
<evidence type="ECO:0000259" key="3">
    <source>
        <dbReference type="PROSITE" id="PS50004"/>
    </source>
</evidence>
<dbReference type="PROSITE" id="PS50020">
    <property type="entry name" value="WW_DOMAIN_2"/>
    <property type="match status" value="1"/>
</dbReference>
<dbReference type="Pfam" id="PF00397">
    <property type="entry name" value="WW"/>
    <property type="match status" value="1"/>
</dbReference>
<dbReference type="CDD" id="cd00201">
    <property type="entry name" value="WW"/>
    <property type="match status" value="1"/>
</dbReference>
<name>A0AAW0CX62_9AGAR</name>
<proteinExistence type="predicted"/>
<organism evidence="5 6">
    <name type="scientific">Paramarasmius palmivorus</name>
    <dbReference type="NCBI Taxonomy" id="297713"/>
    <lineage>
        <taxon>Eukaryota</taxon>
        <taxon>Fungi</taxon>
        <taxon>Dikarya</taxon>
        <taxon>Basidiomycota</taxon>
        <taxon>Agaricomycotina</taxon>
        <taxon>Agaricomycetes</taxon>
        <taxon>Agaricomycetidae</taxon>
        <taxon>Agaricales</taxon>
        <taxon>Marasmiineae</taxon>
        <taxon>Marasmiaceae</taxon>
        <taxon>Paramarasmius</taxon>
    </lineage>
</organism>
<dbReference type="Pfam" id="PF00168">
    <property type="entry name" value="C2"/>
    <property type="match status" value="1"/>
</dbReference>
<dbReference type="CDD" id="cd08382">
    <property type="entry name" value="C2_Smurf-like"/>
    <property type="match status" value="1"/>
</dbReference>
<feature type="domain" description="C2" evidence="3">
    <location>
        <begin position="1"/>
        <end position="114"/>
    </location>
</feature>
<keyword evidence="2" id="KW-0106">Calcium</keyword>
<evidence type="ECO:0000256" key="2">
    <source>
        <dbReference type="ARBA" id="ARBA00022837"/>
    </source>
</evidence>
<dbReference type="GO" id="GO:0016020">
    <property type="term" value="C:membrane"/>
    <property type="evidence" value="ECO:0007669"/>
    <property type="project" value="TreeGrafter"/>
</dbReference>
<dbReference type="InterPro" id="IPR036020">
    <property type="entry name" value="WW_dom_sf"/>
</dbReference>
<dbReference type="AlphaFoldDB" id="A0AAW0CX62"/>
<accession>A0AAW0CX62</accession>
<keyword evidence="1" id="KW-0479">Metal-binding</keyword>
<dbReference type="PROSITE" id="PS50004">
    <property type="entry name" value="C2"/>
    <property type="match status" value="1"/>
</dbReference>
<reference evidence="5 6" key="1">
    <citation type="submission" date="2024-01" db="EMBL/GenBank/DDBJ databases">
        <title>A draft genome for a cacao thread blight-causing isolate of Paramarasmius palmivorus.</title>
        <authorList>
            <person name="Baruah I.K."/>
            <person name="Bukari Y."/>
            <person name="Amoako-Attah I."/>
            <person name="Meinhardt L.W."/>
            <person name="Bailey B.A."/>
            <person name="Cohen S.P."/>
        </authorList>
    </citation>
    <scope>NUCLEOTIDE SEQUENCE [LARGE SCALE GENOMIC DNA]</scope>
    <source>
        <strain evidence="5 6">GH-12</strain>
    </source>
</reference>
<dbReference type="PANTHER" id="PTHR45911">
    <property type="entry name" value="C2 DOMAIN-CONTAINING PROTEIN"/>
    <property type="match status" value="1"/>
</dbReference>
<dbReference type="Gene3D" id="2.20.70.10">
    <property type="match status" value="1"/>
</dbReference>
<evidence type="ECO:0000313" key="6">
    <source>
        <dbReference type="Proteomes" id="UP001383192"/>
    </source>
</evidence>